<evidence type="ECO:0008006" key="3">
    <source>
        <dbReference type="Google" id="ProtNLM"/>
    </source>
</evidence>
<dbReference type="Proteomes" id="UP000054099">
    <property type="component" value="Unassembled WGS sequence"/>
</dbReference>
<keyword evidence="2" id="KW-1185">Reference proteome</keyword>
<reference evidence="1 2" key="1">
    <citation type="journal article" date="2014" name="Antonie Van Leeuwenhoek">
        <title>Fictibacillus enclensis sp. nov., isolated from marine sediment.</title>
        <authorList>
            <person name="Dastager S.G."/>
            <person name="Mawlankar R."/>
            <person name="Srinivasan K."/>
            <person name="Tang S.K."/>
            <person name="Lee J.C."/>
            <person name="Ramana V.V."/>
            <person name="Shouche Y.S."/>
        </authorList>
    </citation>
    <scope>NUCLEOTIDE SEQUENCE [LARGE SCALE GENOMIC DNA]</scope>
    <source>
        <strain evidence="1 2">NIO-1003</strain>
    </source>
</reference>
<dbReference type="AlphaFoldDB" id="A0A0V8JBY0"/>
<accession>A0A0V8JBY0</accession>
<dbReference type="EMBL" id="LNQN01000001">
    <property type="protein sequence ID" value="KSU84655.1"/>
    <property type="molecule type" value="Genomic_DNA"/>
</dbReference>
<organism evidence="1 2">
    <name type="scientific">Fictibacillus enclensis</name>
    <dbReference type="NCBI Taxonomy" id="1017270"/>
    <lineage>
        <taxon>Bacteria</taxon>
        <taxon>Bacillati</taxon>
        <taxon>Bacillota</taxon>
        <taxon>Bacilli</taxon>
        <taxon>Bacillales</taxon>
        <taxon>Fictibacillaceae</taxon>
        <taxon>Fictibacillus</taxon>
    </lineage>
</organism>
<gene>
    <name evidence="1" type="ORF">AS030_03725</name>
</gene>
<dbReference type="OrthoDB" id="2972778at2"/>
<dbReference type="RefSeq" id="WP_061968537.1">
    <property type="nucleotide sequence ID" value="NZ_CP126109.1"/>
</dbReference>
<name>A0A0V8JBY0_9BACL</name>
<evidence type="ECO:0000313" key="1">
    <source>
        <dbReference type="EMBL" id="KSU84655.1"/>
    </source>
</evidence>
<sequence>MDDQHLYTQALESVENARKAIEDAQGSNNPSEFQQAKQLLEQAHERVQQMRQTDGLSETQAQKLFHAHEHLRHLQETTNAIEATRYE</sequence>
<comment type="caution">
    <text evidence="1">The sequence shown here is derived from an EMBL/GenBank/DDBJ whole genome shotgun (WGS) entry which is preliminary data.</text>
</comment>
<protein>
    <recommendedName>
        <fullName evidence="3">Cytosolic protein</fullName>
    </recommendedName>
</protein>
<evidence type="ECO:0000313" key="2">
    <source>
        <dbReference type="Proteomes" id="UP000054099"/>
    </source>
</evidence>
<proteinExistence type="predicted"/>